<evidence type="ECO:0000313" key="2">
    <source>
        <dbReference type="EMBL" id="MEN3536317.1"/>
    </source>
</evidence>
<dbReference type="InterPro" id="IPR012291">
    <property type="entry name" value="CBM2_carb-bd_dom_sf"/>
</dbReference>
<organism evidence="2 3">
    <name type="scientific">Microbispora maris</name>
    <dbReference type="NCBI Taxonomy" id="3144104"/>
    <lineage>
        <taxon>Bacteria</taxon>
        <taxon>Bacillati</taxon>
        <taxon>Actinomycetota</taxon>
        <taxon>Actinomycetes</taxon>
        <taxon>Streptosporangiales</taxon>
        <taxon>Streptosporangiaceae</taxon>
        <taxon>Microbispora</taxon>
    </lineage>
</organism>
<gene>
    <name evidence="2" type="ORF">AAH991_14465</name>
</gene>
<name>A0ABV0AM03_9ACTN</name>
<protein>
    <submittedName>
        <fullName evidence="2">Cellulose binding domain-containing protein</fullName>
    </submittedName>
</protein>
<evidence type="ECO:0000313" key="3">
    <source>
        <dbReference type="Proteomes" id="UP001447516"/>
    </source>
</evidence>
<dbReference type="PROSITE" id="PS51173">
    <property type="entry name" value="CBM2"/>
    <property type="match status" value="1"/>
</dbReference>
<feature type="domain" description="CBM2" evidence="1">
    <location>
        <begin position="1"/>
        <end position="90"/>
    </location>
</feature>
<proteinExistence type="predicted"/>
<sequence length="116" mass="11703">MGQWGGGFQAEVKVTAGRSAIKRWTVTRTFADGRSVTDAWNATVSGSGASVTARDMSYNGSLGAGAGTTFGLLGSRNGGNSVPSLSCTASRPDEQCGPGAACARPAAVWWGMGPTT</sequence>
<dbReference type="RefSeq" id="WP_346226452.1">
    <property type="nucleotide sequence ID" value="NZ_JBDJAW010000010.1"/>
</dbReference>
<dbReference type="EMBL" id="JBDJAW010000010">
    <property type="protein sequence ID" value="MEN3536317.1"/>
    <property type="molecule type" value="Genomic_DNA"/>
</dbReference>
<reference evidence="2 3" key="1">
    <citation type="submission" date="2024-05" db="EMBL/GenBank/DDBJ databases">
        <title>Microbispora sp.ZYX-F-249.</title>
        <authorList>
            <person name="Xie H."/>
        </authorList>
    </citation>
    <scope>NUCLEOTIDE SEQUENCE [LARGE SCALE GENOMIC DNA]</scope>
    <source>
        <strain evidence="2 3">ZYX-F-249</strain>
    </source>
</reference>
<dbReference type="SUPFAM" id="SSF49384">
    <property type="entry name" value="Carbohydrate-binding domain"/>
    <property type="match status" value="1"/>
</dbReference>
<dbReference type="SMART" id="SM00637">
    <property type="entry name" value="CBD_II"/>
    <property type="match status" value="1"/>
</dbReference>
<dbReference type="Proteomes" id="UP001447516">
    <property type="component" value="Unassembled WGS sequence"/>
</dbReference>
<comment type="caution">
    <text evidence="2">The sequence shown here is derived from an EMBL/GenBank/DDBJ whole genome shotgun (WGS) entry which is preliminary data.</text>
</comment>
<keyword evidence="3" id="KW-1185">Reference proteome</keyword>
<evidence type="ECO:0000259" key="1">
    <source>
        <dbReference type="PROSITE" id="PS51173"/>
    </source>
</evidence>
<dbReference type="Pfam" id="PF00553">
    <property type="entry name" value="CBM_2"/>
    <property type="match status" value="1"/>
</dbReference>
<dbReference type="Gene3D" id="2.60.40.290">
    <property type="match status" value="1"/>
</dbReference>
<accession>A0ABV0AM03</accession>
<dbReference type="InterPro" id="IPR001919">
    <property type="entry name" value="CBD2"/>
</dbReference>
<dbReference type="InterPro" id="IPR008965">
    <property type="entry name" value="CBM2/CBM3_carb-bd_dom_sf"/>
</dbReference>